<evidence type="ECO:0000313" key="2">
    <source>
        <dbReference type="Proteomes" id="UP001499843"/>
    </source>
</evidence>
<organism evidence="1 2">
    <name type="scientific">Nonomuraea monospora</name>
    <dbReference type="NCBI Taxonomy" id="568818"/>
    <lineage>
        <taxon>Bacteria</taxon>
        <taxon>Bacillati</taxon>
        <taxon>Actinomycetota</taxon>
        <taxon>Actinomycetes</taxon>
        <taxon>Streptosporangiales</taxon>
        <taxon>Streptosporangiaceae</taxon>
        <taxon>Nonomuraea</taxon>
    </lineage>
</organism>
<comment type="caution">
    <text evidence="1">The sequence shown here is derived from an EMBL/GenBank/DDBJ whole genome shotgun (WGS) entry which is preliminary data.</text>
</comment>
<keyword evidence="2" id="KW-1185">Reference proteome</keyword>
<reference evidence="1 2" key="1">
    <citation type="journal article" date="2019" name="Int. J. Syst. Evol. Microbiol.">
        <title>The Global Catalogue of Microorganisms (GCM) 10K type strain sequencing project: providing services to taxonomists for standard genome sequencing and annotation.</title>
        <authorList>
            <consortium name="The Broad Institute Genomics Platform"/>
            <consortium name="The Broad Institute Genome Sequencing Center for Infectious Disease"/>
            <person name="Wu L."/>
            <person name="Ma J."/>
        </authorList>
    </citation>
    <scope>NUCLEOTIDE SEQUENCE [LARGE SCALE GENOMIC DNA]</scope>
    <source>
        <strain evidence="1 2">JCM 16114</strain>
    </source>
</reference>
<protein>
    <submittedName>
        <fullName evidence="1">Uncharacterized protein</fullName>
    </submittedName>
</protein>
<name>A0ABN3D2K5_9ACTN</name>
<dbReference type="EMBL" id="BAAAQX010000060">
    <property type="protein sequence ID" value="GAA2216061.1"/>
    <property type="molecule type" value="Genomic_DNA"/>
</dbReference>
<dbReference type="Proteomes" id="UP001499843">
    <property type="component" value="Unassembled WGS sequence"/>
</dbReference>
<gene>
    <name evidence="1" type="ORF">GCM10009850_115300</name>
</gene>
<evidence type="ECO:0000313" key="1">
    <source>
        <dbReference type="EMBL" id="GAA2216061.1"/>
    </source>
</evidence>
<sequence length="56" mass="5963">MIGSGTPSADARLRVSGAITRRFGRCRAPSLAGSNRREVNAVLDMVVVRSLMFAGQ</sequence>
<accession>A0ABN3D2K5</accession>
<proteinExistence type="predicted"/>